<sequence>MSVFCAGIVWDPREPPPQEYTESALATALPATVGQTARFHLSPQGSLKHQGPIQRTVYRKVVPRNVVEEQDRNVLPAVSVSIEVHITGDVAKVVVRQLFWNDADVPICRGSYTFGLPNGCTVTGFTCRIGNKKVLKATALPKGEAQEAFQRAVASHTTAALLDQNTPEILTTSLGHIPPNTRITTEITYATILKRRFGVDTNTTTLTIPTYIANRYGQLPAGLEGLSLNTKHEDISLRVEILESEHIQSIESASHEILVERGTEIGRALKWNHMASEPFDIRHETAIVTMKESASWIETDFVLSIDTECNKGIGGAEAWLEIHPSFENQAAMMVTLPPSIFRNEISKSGEILFVADRSGSMEDKMGNLRFAMRFFLKGIPMGFTFNIWSFGSSHEALWGESQVYGPGTLQIALNYVETKFYADMGGTEILPVLQAIVAARDTSLPCQVIILTDGEVWRLDETLSLVRRANESSNGAIRFFSLGLGAHVSHALVEGIAKAGGGYSEVIPRADKNGWEERVVAMLKAALTSHNFTLRLELDGIKAMTSPASLDSLNIFRDHRIFLLLDRGTIQERGTTALTLVSDGKRTPINTSIVRGEKTATLIHSLSARAILDDLERGIVSNTHWADGQAPNNSGLAESIGCKYSVASKWTSLFLANENEVSEGGVSYSTSNGIMISRVSDGFLRNPRGLSKDLEKLPFGAASVRTSRPGPGGRARIAPSYPPNKGSRMASTSTEEEFISFILSHQAFDGSIASGVLNELPKAGRDIIDALKNWLYRKTSLRDPVLDLVANATLIIEILERDYKEFKDLWAMLQLKALAYIRLHVPQSNIEDELLEYTRGRLGRLEGRAYQKHRAPSSCSTEERRKKRLDSNEEGETQTGPSESSRVLVRQAPID</sequence>
<gene>
    <name evidence="4" type="ORF">EKO27_g246</name>
</gene>
<dbReference type="AlphaFoldDB" id="A0A439DKI5"/>
<evidence type="ECO:0000256" key="1">
    <source>
        <dbReference type="SAM" id="MobiDB-lite"/>
    </source>
</evidence>
<accession>A0A439DKI5</accession>
<dbReference type="EMBL" id="RYZI01000002">
    <property type="protein sequence ID" value="RWA14914.1"/>
    <property type="molecule type" value="Genomic_DNA"/>
</dbReference>
<feature type="domain" description="VWFA" evidence="2">
    <location>
        <begin position="350"/>
        <end position="523"/>
    </location>
</feature>
<dbReference type="Proteomes" id="UP000286045">
    <property type="component" value="Unassembled WGS sequence"/>
</dbReference>
<evidence type="ECO:0008006" key="6">
    <source>
        <dbReference type="Google" id="ProtNLM"/>
    </source>
</evidence>
<dbReference type="Pfam" id="PF13768">
    <property type="entry name" value="VWA_3"/>
    <property type="match status" value="1"/>
</dbReference>
<dbReference type="InterPro" id="IPR002035">
    <property type="entry name" value="VWF_A"/>
</dbReference>
<keyword evidence="5" id="KW-1185">Reference proteome</keyword>
<organism evidence="4 5">
    <name type="scientific">Xylaria grammica</name>
    <dbReference type="NCBI Taxonomy" id="363999"/>
    <lineage>
        <taxon>Eukaryota</taxon>
        <taxon>Fungi</taxon>
        <taxon>Dikarya</taxon>
        <taxon>Ascomycota</taxon>
        <taxon>Pezizomycotina</taxon>
        <taxon>Sordariomycetes</taxon>
        <taxon>Xylariomycetidae</taxon>
        <taxon>Xylariales</taxon>
        <taxon>Xylariaceae</taxon>
        <taxon>Xylaria</taxon>
    </lineage>
</organism>
<evidence type="ECO:0000259" key="3">
    <source>
        <dbReference type="PROSITE" id="PS51468"/>
    </source>
</evidence>
<dbReference type="Gene3D" id="3.40.50.410">
    <property type="entry name" value="von Willebrand factor, type A domain"/>
    <property type="match status" value="1"/>
</dbReference>
<dbReference type="PANTHER" id="PTHR45737:SF4">
    <property type="entry name" value="VON WILLEBRAND DOMAIN PROTEIN (AFU_ORTHOLOGUE AFUA_4G01160)"/>
    <property type="match status" value="1"/>
</dbReference>
<dbReference type="SMART" id="SM00609">
    <property type="entry name" value="VIT"/>
    <property type="match status" value="1"/>
</dbReference>
<protein>
    <recommendedName>
        <fullName evidence="6">VIT domain-containing protein</fullName>
    </recommendedName>
</protein>
<dbReference type="PANTHER" id="PTHR45737">
    <property type="entry name" value="VON WILLEBRAND FACTOR A DOMAIN-CONTAINING PROTEIN 5A"/>
    <property type="match status" value="1"/>
</dbReference>
<dbReference type="Pfam" id="PF08487">
    <property type="entry name" value="VIT"/>
    <property type="match status" value="1"/>
</dbReference>
<dbReference type="PROSITE" id="PS51468">
    <property type="entry name" value="VIT"/>
    <property type="match status" value="1"/>
</dbReference>
<proteinExistence type="predicted"/>
<evidence type="ECO:0000259" key="2">
    <source>
        <dbReference type="PROSITE" id="PS50234"/>
    </source>
</evidence>
<name>A0A439DKI5_9PEZI</name>
<comment type="caution">
    <text evidence="4">The sequence shown here is derived from an EMBL/GenBank/DDBJ whole genome shotgun (WGS) entry which is preliminary data.</text>
</comment>
<feature type="region of interest" description="Disordered" evidence="1">
    <location>
        <begin position="702"/>
        <end position="729"/>
    </location>
</feature>
<evidence type="ECO:0000313" key="5">
    <source>
        <dbReference type="Proteomes" id="UP000286045"/>
    </source>
</evidence>
<evidence type="ECO:0000313" key="4">
    <source>
        <dbReference type="EMBL" id="RWA14914.1"/>
    </source>
</evidence>
<reference evidence="4 5" key="1">
    <citation type="submission" date="2018-12" db="EMBL/GenBank/DDBJ databases">
        <title>Draft genome sequence of Xylaria grammica IHI A82.</title>
        <authorList>
            <person name="Buettner E."/>
            <person name="Kellner H."/>
        </authorList>
    </citation>
    <scope>NUCLEOTIDE SEQUENCE [LARGE SCALE GENOMIC DNA]</scope>
    <source>
        <strain evidence="4 5">IHI A82</strain>
    </source>
</reference>
<dbReference type="PROSITE" id="PS50234">
    <property type="entry name" value="VWFA"/>
    <property type="match status" value="1"/>
</dbReference>
<dbReference type="InterPro" id="IPR036465">
    <property type="entry name" value="vWFA_dom_sf"/>
</dbReference>
<dbReference type="SUPFAM" id="SSF53300">
    <property type="entry name" value="vWA-like"/>
    <property type="match status" value="1"/>
</dbReference>
<dbReference type="InterPro" id="IPR013694">
    <property type="entry name" value="VIT"/>
</dbReference>
<feature type="domain" description="VIT" evidence="3">
    <location>
        <begin position="61"/>
        <end position="191"/>
    </location>
</feature>
<dbReference type="STRING" id="363999.A0A439DKI5"/>
<feature type="region of interest" description="Disordered" evidence="1">
    <location>
        <begin position="852"/>
        <end position="895"/>
    </location>
</feature>